<protein>
    <submittedName>
        <fullName evidence="2">Uncharacterized protein</fullName>
    </submittedName>
</protein>
<evidence type="ECO:0000313" key="2">
    <source>
        <dbReference type="EMBL" id="KNE87061.1"/>
    </source>
</evidence>
<feature type="non-terminal residue" evidence="2">
    <location>
        <position position="1"/>
    </location>
</feature>
<comment type="caution">
    <text evidence="2">The sequence shown here is derived from an EMBL/GenBank/DDBJ whole genome shotgun (WGS) entry which is preliminary data.</text>
</comment>
<dbReference type="EMBL" id="AJIL01006961">
    <property type="protein sequence ID" value="KNE87061.1"/>
    <property type="molecule type" value="Genomic_DNA"/>
</dbReference>
<gene>
    <name evidence="2" type="ORF">PSTG_19566</name>
</gene>
<reference evidence="3" key="1">
    <citation type="submission" date="2014-03" db="EMBL/GenBank/DDBJ databases">
        <title>The Genome Sequence of Puccinia striiformis f. sp. tritici PST-78.</title>
        <authorList>
            <consortium name="The Broad Institute Genome Sequencing Platform"/>
            <person name="Cuomo C."/>
            <person name="Hulbert S."/>
            <person name="Chen X."/>
            <person name="Walker B."/>
            <person name="Young S.K."/>
            <person name="Zeng Q."/>
            <person name="Gargeya S."/>
            <person name="Fitzgerald M."/>
            <person name="Haas B."/>
            <person name="Abouelleil A."/>
            <person name="Alvarado L."/>
            <person name="Arachchi H.M."/>
            <person name="Berlin A.M."/>
            <person name="Chapman S.B."/>
            <person name="Goldberg J."/>
            <person name="Griggs A."/>
            <person name="Gujja S."/>
            <person name="Hansen M."/>
            <person name="Howarth C."/>
            <person name="Imamovic A."/>
            <person name="Larimer J."/>
            <person name="McCowan C."/>
            <person name="Montmayeur A."/>
            <person name="Murphy C."/>
            <person name="Neiman D."/>
            <person name="Pearson M."/>
            <person name="Priest M."/>
            <person name="Roberts A."/>
            <person name="Saif S."/>
            <person name="Shea T."/>
            <person name="Sisk P."/>
            <person name="Sykes S."/>
            <person name="Wortman J."/>
            <person name="Nusbaum C."/>
            <person name="Birren B."/>
        </authorList>
    </citation>
    <scope>NUCLEOTIDE SEQUENCE [LARGE SCALE GENOMIC DNA]</scope>
    <source>
        <strain evidence="3">race PST-78</strain>
    </source>
</reference>
<sequence length="122" mass="13219">GPELGRPSKADSGLQGNRNKSLPDYAAAQSSSNPTPAISIAKTGSRDKCTVTVRSQREHARQVCSQTQPTRPVTPKSKIGRQKRPPSHDQTSHVQARQLIRSASSSPIQQDPERAIPSTRTQ</sequence>
<evidence type="ECO:0000256" key="1">
    <source>
        <dbReference type="SAM" id="MobiDB-lite"/>
    </source>
</evidence>
<feature type="region of interest" description="Disordered" evidence="1">
    <location>
        <begin position="1"/>
        <end position="122"/>
    </location>
</feature>
<evidence type="ECO:0000313" key="3">
    <source>
        <dbReference type="Proteomes" id="UP000054564"/>
    </source>
</evidence>
<dbReference type="Proteomes" id="UP000054564">
    <property type="component" value="Unassembled WGS sequence"/>
</dbReference>
<keyword evidence="3" id="KW-1185">Reference proteome</keyword>
<feature type="compositionally biased region" description="Polar residues" evidence="1">
    <location>
        <begin position="92"/>
        <end position="109"/>
    </location>
</feature>
<dbReference type="AlphaFoldDB" id="A0A0L0UJ79"/>
<feature type="compositionally biased region" description="Basic and acidic residues" evidence="1">
    <location>
        <begin position="44"/>
        <end position="61"/>
    </location>
</feature>
<accession>A0A0L0UJ79</accession>
<proteinExistence type="predicted"/>
<feature type="non-terminal residue" evidence="2">
    <location>
        <position position="122"/>
    </location>
</feature>
<name>A0A0L0UJ79_9BASI</name>
<organism evidence="2 3">
    <name type="scientific">Puccinia striiformis f. sp. tritici PST-78</name>
    <dbReference type="NCBI Taxonomy" id="1165861"/>
    <lineage>
        <taxon>Eukaryota</taxon>
        <taxon>Fungi</taxon>
        <taxon>Dikarya</taxon>
        <taxon>Basidiomycota</taxon>
        <taxon>Pucciniomycotina</taxon>
        <taxon>Pucciniomycetes</taxon>
        <taxon>Pucciniales</taxon>
        <taxon>Pucciniaceae</taxon>
        <taxon>Puccinia</taxon>
    </lineage>
</organism>